<dbReference type="Proteomes" id="UP001159363">
    <property type="component" value="Chromosome 16"/>
</dbReference>
<feature type="region of interest" description="Disordered" evidence="1">
    <location>
        <begin position="375"/>
        <end position="401"/>
    </location>
</feature>
<evidence type="ECO:0000256" key="1">
    <source>
        <dbReference type="SAM" id="MobiDB-lite"/>
    </source>
</evidence>
<feature type="region of interest" description="Disordered" evidence="1">
    <location>
        <begin position="910"/>
        <end position="971"/>
    </location>
</feature>
<sequence>MLDHSSHSTVAADNQWAVYIGIFVHKIVEIHFTVLNVPKPESFFHWLLRRCQAASFLNQPQVIGAHNCEVFNDWRSVTQGVSGIVCSNDRGIAKCGSPLVDDRPIMNAVKYRAGSGVVWTNSTMASSNTDTNRTGVLAVVDIETWLKVRRMGGVQRKHLQLGGRGVTVDRQLASHQGEPGSLPGRGPSRFFARGNRSGQCRWSEGFVGDIAYPRPWHSGAAPYTTRDSPSSALKTSLLRTTHISSLFTHSRMSKRKRLGLRYNLKDVKVKIPQPPSLDPHPAILSGDRGADGCCRFGCNQDSSLVGFWAHVARNRSGNPGLRKIRLPRAGSRYLSPGGCAVPHAYPSRTGAVLPTPNKRHSRRRVIPMRVIEVDTEQRRNERAEGAGDPRENPPTNGIVQHDSHVQKSGLETTVLCTDIPMSTAHWLSAVTVEGDERASVLQDVSNTVYTNGLCCGGGMVKMLASHRGETGSIPVGVVSGIFVRVIVRAAGRRIFSGISRFYPLWYSGAAPCSTRLTLIGSRDIDLYSGLVYVDALRRLDVYFTFPAPLHSIIWGFMGIAGLLLRCSFQPHVAQIRRGGKSLAVPPPPPYARSKANELRPLAAEWRFPQRTRFPARAKRTETKGIIPWYAVPSRTLASPLGEPGSISGGFAFGEAHVGIVVDDAAGWWVFSGISRLPRPSIPALLHAHLASPSSALKISLSPLHATPHRLRAVIYLCLTSREAVECVVETHMVKDKQNSRNAAPIINTLESCVPITCGSFRKGVARYIRNSQLENDAGSGTYSTVKRSLLPNNKANFACLYTWCFLDKDAQNNKANFADFMKNEKAPRQFWVTPEMSIFAAFSRTASQASIPAFHAERQDSTRGFAARNHLPPPPPRANQTTLCDPSLPFGSPGLENSSFAALLTARQFSVDSTPPPPQHPFALPNPNPLAPSDLSSKAANPKEPPTPAAHTHTHTHTTLSSVGLPSSSPAPVKVTTANVLAEVNTDLHSTTERVAVAGRLHCPPPTKGNRVQSPAGSLPDFSQVGIVPDNASGRRVFFFFSGISRLPRPFIPVLLHTHLTSPLSVLKTSLLTL</sequence>
<protein>
    <submittedName>
        <fullName evidence="2">Uncharacterized protein</fullName>
    </submittedName>
</protein>
<organism evidence="2 3">
    <name type="scientific">Dryococelus australis</name>
    <dbReference type="NCBI Taxonomy" id="614101"/>
    <lineage>
        <taxon>Eukaryota</taxon>
        <taxon>Metazoa</taxon>
        <taxon>Ecdysozoa</taxon>
        <taxon>Arthropoda</taxon>
        <taxon>Hexapoda</taxon>
        <taxon>Insecta</taxon>
        <taxon>Pterygota</taxon>
        <taxon>Neoptera</taxon>
        <taxon>Polyneoptera</taxon>
        <taxon>Phasmatodea</taxon>
        <taxon>Verophasmatodea</taxon>
        <taxon>Anareolatae</taxon>
        <taxon>Phasmatidae</taxon>
        <taxon>Eurycanthinae</taxon>
        <taxon>Dryococelus</taxon>
    </lineage>
</organism>
<feature type="compositionally biased region" description="Basic and acidic residues" evidence="1">
    <location>
        <begin position="375"/>
        <end position="391"/>
    </location>
</feature>
<evidence type="ECO:0000313" key="2">
    <source>
        <dbReference type="EMBL" id="KAJ8865888.1"/>
    </source>
</evidence>
<evidence type="ECO:0000313" key="3">
    <source>
        <dbReference type="Proteomes" id="UP001159363"/>
    </source>
</evidence>
<reference evidence="2 3" key="1">
    <citation type="submission" date="2023-02" db="EMBL/GenBank/DDBJ databases">
        <title>LHISI_Scaffold_Assembly.</title>
        <authorList>
            <person name="Stuart O.P."/>
            <person name="Cleave R."/>
            <person name="Magrath M.J.L."/>
            <person name="Mikheyev A.S."/>
        </authorList>
    </citation>
    <scope>NUCLEOTIDE SEQUENCE [LARGE SCALE GENOMIC DNA]</scope>
    <source>
        <strain evidence="2">Daus_M_001</strain>
        <tissue evidence="2">Leg muscle</tissue>
    </source>
</reference>
<name>A0ABQ9G3J1_9NEOP</name>
<feature type="compositionally biased region" description="Pro residues" evidence="1">
    <location>
        <begin position="914"/>
        <end position="930"/>
    </location>
</feature>
<dbReference type="EMBL" id="JARBHB010000017">
    <property type="protein sequence ID" value="KAJ8865888.1"/>
    <property type="molecule type" value="Genomic_DNA"/>
</dbReference>
<comment type="caution">
    <text evidence="2">The sequence shown here is derived from an EMBL/GenBank/DDBJ whole genome shotgun (WGS) entry which is preliminary data.</text>
</comment>
<proteinExistence type="predicted"/>
<feature type="compositionally biased region" description="Polar residues" evidence="1">
    <location>
        <begin position="960"/>
        <end position="970"/>
    </location>
</feature>
<gene>
    <name evidence="2" type="ORF">PR048_033411</name>
</gene>
<feature type="region of interest" description="Disordered" evidence="1">
    <location>
        <begin position="857"/>
        <end position="889"/>
    </location>
</feature>
<keyword evidence="3" id="KW-1185">Reference proteome</keyword>
<accession>A0ABQ9G3J1</accession>